<protein>
    <submittedName>
        <fullName evidence="1">Uncharacterized protein</fullName>
    </submittedName>
</protein>
<dbReference type="RefSeq" id="WP_059059609.1">
    <property type="nucleotide sequence ID" value="NZ_LN879502.1"/>
</dbReference>
<proteinExistence type="predicted"/>
<reference evidence="2" key="1">
    <citation type="submission" date="2015-09" db="EMBL/GenBank/DDBJ databases">
        <authorList>
            <person name="Bertelli C."/>
        </authorList>
    </citation>
    <scope>NUCLEOTIDE SEQUENCE [LARGE SCALE GENOMIC DNA]</scope>
    <source>
        <strain evidence="2">KNic</strain>
    </source>
</reference>
<evidence type="ECO:0000313" key="1">
    <source>
        <dbReference type="EMBL" id="CUI15742.1"/>
    </source>
</evidence>
<name>A0A0U5J8K1_9BACT</name>
<dbReference type="STRING" id="389348.PNK_0104"/>
<dbReference type="PATRIC" id="fig|389348.3.peg.122"/>
<accession>A0A0U5J8K1</accession>
<dbReference type="EMBL" id="LN879502">
    <property type="protein sequence ID" value="CUI15742.1"/>
    <property type="molecule type" value="Genomic_DNA"/>
</dbReference>
<keyword evidence="2" id="KW-1185">Reference proteome</keyword>
<evidence type="ECO:0000313" key="2">
    <source>
        <dbReference type="Proteomes" id="UP000069902"/>
    </source>
</evidence>
<organism evidence="1 2">
    <name type="scientific">Candidatus Protochlamydia naegleriophila</name>
    <dbReference type="NCBI Taxonomy" id="389348"/>
    <lineage>
        <taxon>Bacteria</taxon>
        <taxon>Pseudomonadati</taxon>
        <taxon>Chlamydiota</taxon>
        <taxon>Chlamydiia</taxon>
        <taxon>Parachlamydiales</taxon>
        <taxon>Parachlamydiaceae</taxon>
        <taxon>Candidatus Protochlamydia</taxon>
    </lineage>
</organism>
<dbReference type="Proteomes" id="UP000069902">
    <property type="component" value="Chromosome cPNK"/>
</dbReference>
<dbReference type="AlphaFoldDB" id="A0A0U5J8K1"/>
<gene>
    <name evidence="1" type="ORF">PNK_0104</name>
</gene>
<dbReference type="InParanoid" id="A0A0U5J8K1"/>
<sequence length="274" mass="32022">MNILPFVLALLLVLSVVTVEKLEKFKSLMAVQHEYQFYLDKLDRKALNEHQKNMGKWSKATSQRQLSFSFFYEKSLRDGEKAKQVRQITVDLIKVLYGDAAFFKELESRRPNFIDEMLDDFIASADKLIEAENIRRIEEIRRIRLSDPELQHAFYLMLKGTTTREQLQEMQQNTDSDEKKPLSGRNREKGYLSLLDFLKHEKNNPVIKIRHAPRELLLAIFGKEEIVEAILARRKELDPKKTPDASMQFASEFKGKQKPGISDELLDFNITTKK</sequence>
<dbReference type="KEGG" id="pnl:PNK_0104"/>